<dbReference type="Gene3D" id="3.90.190.10">
    <property type="entry name" value="Protein tyrosine phosphatase superfamily"/>
    <property type="match status" value="1"/>
</dbReference>
<feature type="domain" description="Tyrosine specific protein phosphatases" evidence="2">
    <location>
        <begin position="177"/>
        <end position="218"/>
    </location>
</feature>
<dbReference type="STRING" id="1664694.A0A0N1HHK9"/>
<dbReference type="PROSITE" id="PS00383">
    <property type="entry name" value="TYR_PHOSPHATASE_1"/>
    <property type="match status" value="1"/>
</dbReference>
<dbReference type="PANTHER" id="PTHR31126">
    <property type="entry name" value="TYROSINE-PROTEIN PHOSPHATASE"/>
    <property type="match status" value="1"/>
</dbReference>
<comment type="caution">
    <text evidence="3">The sequence shown here is derived from an EMBL/GenBank/DDBJ whole genome shotgun (WGS) entry which is preliminary data.</text>
</comment>
<name>A0A0N1HHK9_9EURO</name>
<gene>
    <name evidence="3" type="ORF">AB675_788</name>
</gene>
<dbReference type="GO" id="GO:0004721">
    <property type="term" value="F:phosphoprotein phosphatase activity"/>
    <property type="evidence" value="ECO:0007669"/>
    <property type="project" value="InterPro"/>
</dbReference>
<keyword evidence="4" id="KW-1185">Reference proteome</keyword>
<evidence type="ECO:0000313" key="3">
    <source>
        <dbReference type="EMBL" id="KPI45524.1"/>
    </source>
</evidence>
<dbReference type="SUPFAM" id="SSF52799">
    <property type="entry name" value="(Phosphotyrosine protein) phosphatases II"/>
    <property type="match status" value="1"/>
</dbReference>
<dbReference type="VEuPathDB" id="FungiDB:AB675_788"/>
<evidence type="ECO:0000256" key="1">
    <source>
        <dbReference type="SAM" id="MobiDB-lite"/>
    </source>
</evidence>
<proteinExistence type="predicted"/>
<dbReference type="InterPro" id="IPR016130">
    <property type="entry name" value="Tyr_Pase_AS"/>
</dbReference>
<dbReference type="Proteomes" id="UP000038010">
    <property type="component" value="Unassembled WGS sequence"/>
</dbReference>
<dbReference type="Pfam" id="PF13350">
    <property type="entry name" value="Y_phosphatase3"/>
    <property type="match status" value="1"/>
</dbReference>
<dbReference type="PROSITE" id="PS50056">
    <property type="entry name" value="TYR_PHOSPHATASE_2"/>
    <property type="match status" value="1"/>
</dbReference>
<feature type="region of interest" description="Disordered" evidence="1">
    <location>
        <begin position="81"/>
        <end position="100"/>
    </location>
</feature>
<organism evidence="3 4">
    <name type="scientific">Cyphellophora attinorum</name>
    <dbReference type="NCBI Taxonomy" id="1664694"/>
    <lineage>
        <taxon>Eukaryota</taxon>
        <taxon>Fungi</taxon>
        <taxon>Dikarya</taxon>
        <taxon>Ascomycota</taxon>
        <taxon>Pezizomycotina</taxon>
        <taxon>Eurotiomycetes</taxon>
        <taxon>Chaetothyriomycetidae</taxon>
        <taxon>Chaetothyriales</taxon>
        <taxon>Cyphellophoraceae</taxon>
        <taxon>Cyphellophora</taxon>
    </lineage>
</organism>
<dbReference type="OrthoDB" id="9988524at2759"/>
<accession>A0A0N1HHK9</accession>
<dbReference type="InterPro" id="IPR000387">
    <property type="entry name" value="Tyr_Pase_dom"/>
</dbReference>
<sequence>MASQETGKAAALTNVLNFRDVGSFVNNCNAGSAPKLKPQRLFRSARPDEASSADKNFVANVVGIKTIIDLRSDTEHIMAAKKHQQADKVSTPTSRDPAAGVPKIPGLKYEEINLNGKGFERSLVWRLKYISLARLIYNMALGYRTEGIAILGREVMQPRGLIGLGRDTLDYCGPEVKKVFDVLSDETAYPVLVHCTQGKDRTGITVMLALMLCDVSIDAISSDYVLSESELEPEKEERMKEIRSIGLDESFARCPPDFCPQIKEYLGAKYGGVREYMAGIGVSPEQQEQIRSILLA</sequence>
<evidence type="ECO:0000313" key="4">
    <source>
        <dbReference type="Proteomes" id="UP000038010"/>
    </source>
</evidence>
<dbReference type="InterPro" id="IPR029021">
    <property type="entry name" value="Prot-tyrosine_phosphatase-like"/>
</dbReference>
<dbReference type="GeneID" id="28740162"/>
<dbReference type="RefSeq" id="XP_018005487.1">
    <property type="nucleotide sequence ID" value="XM_018148292.1"/>
</dbReference>
<dbReference type="InterPro" id="IPR026893">
    <property type="entry name" value="Tyr/Ser_Pase_IphP-type"/>
</dbReference>
<dbReference type="AlphaFoldDB" id="A0A0N1HHK9"/>
<protein>
    <recommendedName>
        <fullName evidence="2">Tyrosine specific protein phosphatases domain-containing protein</fullName>
    </recommendedName>
</protein>
<evidence type="ECO:0000259" key="2">
    <source>
        <dbReference type="PROSITE" id="PS50056"/>
    </source>
</evidence>
<dbReference type="EMBL" id="LFJN01000001">
    <property type="protein sequence ID" value="KPI45524.1"/>
    <property type="molecule type" value="Genomic_DNA"/>
</dbReference>
<reference evidence="3 4" key="1">
    <citation type="submission" date="2015-06" db="EMBL/GenBank/DDBJ databases">
        <title>Draft genome of the ant-associated black yeast Phialophora attae CBS 131958.</title>
        <authorList>
            <person name="Moreno L.F."/>
            <person name="Stielow B.J."/>
            <person name="de Hoog S."/>
            <person name="Vicente V.A."/>
            <person name="Weiss V.A."/>
            <person name="de Vries M."/>
            <person name="Cruz L.M."/>
            <person name="Souza E.M."/>
        </authorList>
    </citation>
    <scope>NUCLEOTIDE SEQUENCE [LARGE SCALE GENOMIC DNA]</scope>
    <source>
        <strain evidence="3 4">CBS 131958</strain>
    </source>
</reference>
<dbReference type="PANTHER" id="PTHR31126:SF10">
    <property type="entry name" value="PROTEIN PHOSPHATASE, PUTATIVE (AFU_ORTHOLOGUE AFUA_6G06650)-RELATED"/>
    <property type="match status" value="1"/>
</dbReference>